<dbReference type="EMBL" id="WBJZ01000007">
    <property type="protein sequence ID" value="KAB1658041.1"/>
    <property type="molecule type" value="Genomic_DNA"/>
</dbReference>
<reference evidence="5 6" key="1">
    <citation type="submission" date="2019-09" db="EMBL/GenBank/DDBJ databases">
        <title>Phylogeny of genus Pseudoclavibacter and closely related genus.</title>
        <authorList>
            <person name="Li Y."/>
        </authorList>
    </citation>
    <scope>NUCLEOTIDE SEQUENCE [LARGE SCALE GENOMIC DNA]</scope>
    <source>
        <strain evidence="5 6">DSM 23821</strain>
    </source>
</reference>
<dbReference type="InterPro" id="IPR011991">
    <property type="entry name" value="ArsR-like_HTH"/>
</dbReference>
<keyword evidence="3" id="KW-0804">Transcription</keyword>
<dbReference type="InterPro" id="IPR051011">
    <property type="entry name" value="Metal_resp_trans_reg"/>
</dbReference>
<evidence type="ECO:0000256" key="1">
    <source>
        <dbReference type="ARBA" id="ARBA00023015"/>
    </source>
</evidence>
<accession>A0A7J5BWW7</accession>
<evidence type="ECO:0000256" key="3">
    <source>
        <dbReference type="ARBA" id="ARBA00023163"/>
    </source>
</evidence>
<dbReference type="GO" id="GO:0003700">
    <property type="term" value="F:DNA-binding transcription factor activity"/>
    <property type="evidence" value="ECO:0007669"/>
    <property type="project" value="InterPro"/>
</dbReference>
<evidence type="ECO:0000313" key="6">
    <source>
        <dbReference type="Proteomes" id="UP000467240"/>
    </source>
</evidence>
<keyword evidence="6" id="KW-1185">Reference proteome</keyword>
<dbReference type="InterPro" id="IPR036388">
    <property type="entry name" value="WH-like_DNA-bd_sf"/>
</dbReference>
<gene>
    <name evidence="5" type="ORF">F8O01_07185</name>
</gene>
<dbReference type="InterPro" id="IPR001845">
    <property type="entry name" value="HTH_ArsR_DNA-bd_dom"/>
</dbReference>
<dbReference type="PANTHER" id="PTHR43132:SF2">
    <property type="entry name" value="ARSENICAL RESISTANCE OPERON REPRESSOR ARSR-RELATED"/>
    <property type="match status" value="1"/>
</dbReference>
<keyword evidence="2" id="KW-0238">DNA-binding</keyword>
<evidence type="ECO:0000256" key="2">
    <source>
        <dbReference type="ARBA" id="ARBA00023125"/>
    </source>
</evidence>
<dbReference type="Gene3D" id="1.10.10.10">
    <property type="entry name" value="Winged helix-like DNA-binding domain superfamily/Winged helix DNA-binding domain"/>
    <property type="match status" value="1"/>
</dbReference>
<proteinExistence type="predicted"/>
<dbReference type="InterPro" id="IPR036390">
    <property type="entry name" value="WH_DNA-bd_sf"/>
</dbReference>
<sequence length="122" mass="13606">MSPIRRGSPIYEIKANLFKGLAHPFRIRILELLSASPEVAVSSMIEETGLEASHLSQHLAVLRRYRLVDSERRGSTVYYRLAHPETADMLAVARTLLVAILAEDGERLDEARELAPAEPVQS</sequence>
<dbReference type="AlphaFoldDB" id="A0A7J5BWW7"/>
<dbReference type="PROSITE" id="PS50987">
    <property type="entry name" value="HTH_ARSR_2"/>
    <property type="match status" value="1"/>
</dbReference>
<dbReference type="RefSeq" id="WP_158040198.1">
    <property type="nucleotide sequence ID" value="NZ_JACCFV010000001.1"/>
</dbReference>
<protein>
    <submittedName>
        <fullName evidence="5">Helix-turn-helix transcriptional regulator</fullName>
    </submittedName>
</protein>
<evidence type="ECO:0000313" key="5">
    <source>
        <dbReference type="EMBL" id="KAB1658041.1"/>
    </source>
</evidence>
<name>A0A7J5BWW7_9MICO</name>
<evidence type="ECO:0000259" key="4">
    <source>
        <dbReference type="PROSITE" id="PS50987"/>
    </source>
</evidence>
<dbReference type="CDD" id="cd00090">
    <property type="entry name" value="HTH_ARSR"/>
    <property type="match status" value="1"/>
</dbReference>
<feature type="domain" description="HTH arsR-type" evidence="4">
    <location>
        <begin position="6"/>
        <end position="101"/>
    </location>
</feature>
<dbReference type="NCBIfam" id="NF033788">
    <property type="entry name" value="HTH_metalloreg"/>
    <property type="match status" value="1"/>
</dbReference>
<organism evidence="5 6">
    <name type="scientific">Pseudoclavibacter chungangensis</name>
    <dbReference type="NCBI Taxonomy" id="587635"/>
    <lineage>
        <taxon>Bacteria</taxon>
        <taxon>Bacillati</taxon>
        <taxon>Actinomycetota</taxon>
        <taxon>Actinomycetes</taxon>
        <taxon>Micrococcales</taxon>
        <taxon>Microbacteriaceae</taxon>
        <taxon>Pseudoclavibacter</taxon>
    </lineage>
</organism>
<dbReference type="Pfam" id="PF01022">
    <property type="entry name" value="HTH_5"/>
    <property type="match status" value="1"/>
</dbReference>
<dbReference type="PANTHER" id="PTHR43132">
    <property type="entry name" value="ARSENICAL RESISTANCE OPERON REPRESSOR ARSR-RELATED"/>
    <property type="match status" value="1"/>
</dbReference>
<dbReference type="SUPFAM" id="SSF46785">
    <property type="entry name" value="Winged helix' DNA-binding domain"/>
    <property type="match status" value="1"/>
</dbReference>
<comment type="caution">
    <text evidence="5">The sequence shown here is derived from an EMBL/GenBank/DDBJ whole genome shotgun (WGS) entry which is preliminary data.</text>
</comment>
<dbReference type="PRINTS" id="PR00778">
    <property type="entry name" value="HTHARSR"/>
</dbReference>
<keyword evidence="1" id="KW-0805">Transcription regulation</keyword>
<dbReference type="SMART" id="SM00418">
    <property type="entry name" value="HTH_ARSR"/>
    <property type="match status" value="1"/>
</dbReference>
<dbReference type="Proteomes" id="UP000467240">
    <property type="component" value="Unassembled WGS sequence"/>
</dbReference>
<dbReference type="GO" id="GO:0003677">
    <property type="term" value="F:DNA binding"/>
    <property type="evidence" value="ECO:0007669"/>
    <property type="project" value="UniProtKB-KW"/>
</dbReference>
<dbReference type="OrthoDB" id="194599at2"/>